<evidence type="ECO:0000256" key="1">
    <source>
        <dbReference type="SAM" id="MobiDB-lite"/>
    </source>
</evidence>
<dbReference type="OrthoDB" id="4703953at2"/>
<dbReference type="InterPro" id="IPR003718">
    <property type="entry name" value="OsmC/Ohr_fam"/>
</dbReference>
<dbReference type="RefSeq" id="WP_136423956.1">
    <property type="nucleotide sequence ID" value="NZ_SSSN01000004.1"/>
</dbReference>
<dbReference type="SUPFAM" id="SSF82784">
    <property type="entry name" value="OsmC-like"/>
    <property type="match status" value="1"/>
</dbReference>
<dbReference type="AlphaFoldDB" id="A0A4S4FXI0"/>
<organism evidence="2 3">
    <name type="scientific">Orlajensenia flava</name>
    <dbReference type="NCBI Taxonomy" id="2565934"/>
    <lineage>
        <taxon>Bacteria</taxon>
        <taxon>Bacillati</taxon>
        <taxon>Actinomycetota</taxon>
        <taxon>Actinomycetes</taxon>
        <taxon>Micrococcales</taxon>
        <taxon>Microbacteriaceae</taxon>
        <taxon>Orlajensenia</taxon>
    </lineage>
</organism>
<dbReference type="Gene3D" id="3.30.300.20">
    <property type="match status" value="1"/>
</dbReference>
<dbReference type="InterPro" id="IPR015946">
    <property type="entry name" value="KH_dom-like_a/b"/>
</dbReference>
<accession>A0A4S4FXI0</accession>
<comment type="caution">
    <text evidence="2">The sequence shown here is derived from an EMBL/GenBank/DDBJ whole genome shotgun (WGS) entry which is preliminary data.</text>
</comment>
<reference evidence="2 3" key="1">
    <citation type="submission" date="2019-04" db="EMBL/GenBank/DDBJ databases">
        <authorList>
            <person name="Jiang L."/>
        </authorList>
    </citation>
    <scope>NUCLEOTIDE SEQUENCE [LARGE SCALE GENOMIC DNA]</scope>
    <source>
        <strain evidence="2 3">YIM 131861</strain>
    </source>
</reference>
<dbReference type="Pfam" id="PF02566">
    <property type="entry name" value="OsmC"/>
    <property type="match status" value="1"/>
</dbReference>
<dbReference type="EMBL" id="SSSN01000004">
    <property type="protein sequence ID" value="THG34695.1"/>
    <property type="molecule type" value="Genomic_DNA"/>
</dbReference>
<gene>
    <name evidence="2" type="ORF">E6C70_07715</name>
</gene>
<name>A0A4S4FXI0_9MICO</name>
<dbReference type="InterPro" id="IPR036102">
    <property type="entry name" value="OsmC/Ohrsf"/>
</dbReference>
<keyword evidence="3" id="KW-1185">Reference proteome</keyword>
<proteinExistence type="predicted"/>
<dbReference type="Proteomes" id="UP000307380">
    <property type="component" value="Unassembled WGS sequence"/>
</dbReference>
<evidence type="ECO:0000313" key="3">
    <source>
        <dbReference type="Proteomes" id="UP000307380"/>
    </source>
</evidence>
<sequence length="152" mass="16188">MSHDTVLPAERSAHGSVSATRVGTRTYRGTNERGATVLIGPEEVPDAFSPGELFKLALAGCAGLSADRVIARRLGDDFGATFWAHGTSDEATNRYTAVDEEIVVAGLADLDDAERAKLLDLIERSIERACTIARTVREVVELSTTVADVNGD</sequence>
<feature type="region of interest" description="Disordered" evidence="1">
    <location>
        <begin position="1"/>
        <end position="22"/>
    </location>
</feature>
<protein>
    <submittedName>
        <fullName evidence="2">OsmC family protein</fullName>
    </submittedName>
</protein>
<evidence type="ECO:0000313" key="2">
    <source>
        <dbReference type="EMBL" id="THG34695.1"/>
    </source>
</evidence>